<accession>A0A2H0WPU7</accession>
<dbReference type="InterPro" id="IPR036583">
    <property type="entry name" value="23S_rRNA_IVS_sf"/>
</dbReference>
<reference evidence="2" key="1">
    <citation type="submission" date="2017-09" db="EMBL/GenBank/DDBJ databases">
        <title>Depth-based differentiation of microbial function through sediment-hosted aquifers and enrichment of novel symbionts in the deep terrestrial subsurface.</title>
        <authorList>
            <person name="Probst A.J."/>
            <person name="Ladd B."/>
            <person name="Jarett J.K."/>
            <person name="Geller-Mcgrath D.E."/>
            <person name="Sieber C.M.K."/>
            <person name="Emerson J.B."/>
            <person name="Anantharaman K."/>
            <person name="Thomas B.C."/>
            <person name="Malmstrom R."/>
            <person name="Stieglmeier M."/>
            <person name="Klingl A."/>
            <person name="Woyke T."/>
            <person name="Ryan C.M."/>
            <person name="Banfield J.F."/>
        </authorList>
    </citation>
    <scope>NUCLEOTIDE SEQUENCE [LARGE SCALE GENOMIC DNA]</scope>
</reference>
<sequence>MEGYKYLLSYQYSVVICDFTVEFCQMYILGRELMRQRDQMTQAARSGKQNITEGYSLQSLESYIRFLGIANGSLKELLEDYEDFLRQRKLTIWPKDDVKMRELRDLRVLREPSPHIPQIPHIPQNPELAANLLIMLIQRTTYLLTKQIASLKEKFINEGGFRENLFKQRLLQKNGRINT</sequence>
<dbReference type="Proteomes" id="UP000230775">
    <property type="component" value="Unassembled WGS sequence"/>
</dbReference>
<name>A0A2H0WPU7_9BACT</name>
<dbReference type="EMBL" id="PEZI01000035">
    <property type="protein sequence ID" value="PIS14635.1"/>
    <property type="molecule type" value="Genomic_DNA"/>
</dbReference>
<dbReference type="Gene3D" id="1.20.1440.60">
    <property type="entry name" value="23S rRNA-intervening sequence"/>
    <property type="match status" value="1"/>
</dbReference>
<evidence type="ECO:0000313" key="2">
    <source>
        <dbReference type="Proteomes" id="UP000230775"/>
    </source>
</evidence>
<dbReference type="SUPFAM" id="SSF158446">
    <property type="entry name" value="IVS-encoded protein-like"/>
    <property type="match status" value="1"/>
</dbReference>
<organism evidence="1 2">
    <name type="scientific">Candidatus Shapirobacteria bacterium CG09_land_8_20_14_0_10_39_12</name>
    <dbReference type="NCBI Taxonomy" id="1974885"/>
    <lineage>
        <taxon>Bacteria</taxon>
        <taxon>Candidatus Shapironibacteriota</taxon>
    </lineage>
</organism>
<dbReference type="AlphaFoldDB" id="A0A2H0WPU7"/>
<evidence type="ECO:0000313" key="1">
    <source>
        <dbReference type="EMBL" id="PIS14635.1"/>
    </source>
</evidence>
<dbReference type="NCBIfam" id="TIGR04258">
    <property type="entry name" value="4helix_suffix"/>
    <property type="match status" value="1"/>
</dbReference>
<dbReference type="InterPro" id="IPR026354">
    <property type="entry name" value="4helix_suffix_dom"/>
</dbReference>
<dbReference type="Pfam" id="PF05635">
    <property type="entry name" value="23S_rRNA_IVP"/>
    <property type="match status" value="1"/>
</dbReference>
<dbReference type="NCBIfam" id="TIGR02436">
    <property type="entry name" value="four helix bundle protein"/>
    <property type="match status" value="1"/>
</dbReference>
<gene>
    <name evidence="1" type="ORF">COT64_01545</name>
</gene>
<protein>
    <submittedName>
        <fullName evidence="1">Four helix bundle protein</fullName>
    </submittedName>
</protein>
<comment type="caution">
    <text evidence="1">The sequence shown here is derived from an EMBL/GenBank/DDBJ whole genome shotgun (WGS) entry which is preliminary data.</text>
</comment>
<proteinExistence type="predicted"/>
<dbReference type="InterPro" id="IPR012657">
    <property type="entry name" value="23S_rRNA-intervening_sequence"/>
</dbReference>